<evidence type="ECO:0000256" key="1">
    <source>
        <dbReference type="SAM" id="MobiDB-lite"/>
    </source>
</evidence>
<dbReference type="Proteomes" id="UP000318081">
    <property type="component" value="Chromosome"/>
</dbReference>
<dbReference type="EMBL" id="CP036432">
    <property type="protein sequence ID" value="QDV88557.1"/>
    <property type="molecule type" value="Genomic_DNA"/>
</dbReference>
<evidence type="ECO:0000313" key="4">
    <source>
        <dbReference type="Proteomes" id="UP000318081"/>
    </source>
</evidence>
<dbReference type="RefSeq" id="WP_145220944.1">
    <property type="nucleotide sequence ID" value="NZ_CP036432.1"/>
</dbReference>
<evidence type="ECO:0000313" key="3">
    <source>
        <dbReference type="EMBL" id="QDV88557.1"/>
    </source>
</evidence>
<name>A0ABX5Y3R2_9BACT</name>
<feature type="chain" id="PRO_5046129961" evidence="2">
    <location>
        <begin position="20"/>
        <end position="150"/>
    </location>
</feature>
<organism evidence="3 4">
    <name type="scientific">Stieleria magnilauensis</name>
    <dbReference type="NCBI Taxonomy" id="2527963"/>
    <lineage>
        <taxon>Bacteria</taxon>
        <taxon>Pseudomonadati</taxon>
        <taxon>Planctomycetota</taxon>
        <taxon>Planctomycetia</taxon>
        <taxon>Pirellulales</taxon>
        <taxon>Pirellulaceae</taxon>
        <taxon>Stieleria</taxon>
    </lineage>
</organism>
<gene>
    <name evidence="3" type="ORF">TBK1r_75920</name>
</gene>
<accession>A0ABX5Y3R2</accession>
<sequence length="150" mass="16778">MRLLLTIILAAAIGPAANAQFDCVRYIVPHNMIRVCSTFYTETCWTNQSGGVKTYQCGNPTTAAACAGKSWHYHGDDYNQEVKEQRDANTNEEGREPDEANPDTYQCGLEGDCECNEHETYFKCEGDILNPSFEDAVDWVELSGTQCFGW</sequence>
<keyword evidence="4" id="KW-1185">Reference proteome</keyword>
<evidence type="ECO:0000256" key="2">
    <source>
        <dbReference type="SAM" id="SignalP"/>
    </source>
</evidence>
<protein>
    <submittedName>
        <fullName evidence="3">Uncharacterized protein</fullName>
    </submittedName>
</protein>
<feature type="compositionally biased region" description="Basic and acidic residues" evidence="1">
    <location>
        <begin position="80"/>
        <end position="98"/>
    </location>
</feature>
<feature type="signal peptide" evidence="2">
    <location>
        <begin position="1"/>
        <end position="19"/>
    </location>
</feature>
<keyword evidence="2" id="KW-0732">Signal</keyword>
<reference evidence="3 4" key="1">
    <citation type="submission" date="2019-02" db="EMBL/GenBank/DDBJ databases">
        <title>Deep-cultivation of Planctomycetes and their phenomic and genomic characterization uncovers novel biology.</title>
        <authorList>
            <person name="Wiegand S."/>
            <person name="Jogler M."/>
            <person name="Boedeker C."/>
            <person name="Pinto D."/>
            <person name="Vollmers J."/>
            <person name="Rivas-Marin E."/>
            <person name="Kohn T."/>
            <person name="Peeters S.H."/>
            <person name="Heuer A."/>
            <person name="Rast P."/>
            <person name="Oberbeckmann S."/>
            <person name="Bunk B."/>
            <person name="Jeske O."/>
            <person name="Meyerdierks A."/>
            <person name="Storesund J.E."/>
            <person name="Kallscheuer N."/>
            <person name="Luecker S."/>
            <person name="Lage O.M."/>
            <person name="Pohl T."/>
            <person name="Merkel B.J."/>
            <person name="Hornburger P."/>
            <person name="Mueller R.-W."/>
            <person name="Bruemmer F."/>
            <person name="Labrenz M."/>
            <person name="Spormann A.M."/>
            <person name="Op den Camp H."/>
            <person name="Overmann J."/>
            <person name="Amann R."/>
            <person name="Jetten M.S.M."/>
            <person name="Mascher T."/>
            <person name="Medema M.H."/>
            <person name="Devos D.P."/>
            <person name="Kaster A.-K."/>
            <person name="Ovreas L."/>
            <person name="Rohde M."/>
            <person name="Galperin M.Y."/>
            <person name="Jogler C."/>
        </authorList>
    </citation>
    <scope>NUCLEOTIDE SEQUENCE [LARGE SCALE GENOMIC DNA]</scope>
    <source>
        <strain evidence="3 4">TBK1r</strain>
    </source>
</reference>
<feature type="region of interest" description="Disordered" evidence="1">
    <location>
        <begin position="80"/>
        <end position="102"/>
    </location>
</feature>
<proteinExistence type="predicted"/>